<reference evidence="4" key="1">
    <citation type="submission" date="2017-08" db="EMBL/GenBank/DDBJ databases">
        <authorList>
            <person name="Varghese N."/>
            <person name="Submissions S."/>
        </authorList>
    </citation>
    <scope>NUCLEOTIDE SEQUENCE [LARGE SCALE GENOMIC DNA]</scope>
    <source>
        <strain evidence="4">USBA17B2</strain>
    </source>
</reference>
<name>A0A285VAR3_9MICO</name>
<keyword evidence="4" id="KW-1185">Reference proteome</keyword>
<dbReference type="Proteomes" id="UP000219688">
    <property type="component" value="Unassembled WGS sequence"/>
</dbReference>
<feature type="region of interest" description="Disordered" evidence="1">
    <location>
        <begin position="115"/>
        <end position="137"/>
    </location>
</feature>
<feature type="transmembrane region" description="Helical" evidence="2">
    <location>
        <begin position="12"/>
        <end position="35"/>
    </location>
</feature>
<sequence>MNAANTAESMEAASIVQMLGALGFGLVLGWFLYYLNRYRREVALGDLTTVIGAIGGAAVLALFPAGTDLFGAYGIGLAGGFFGYFTVLILLVRKSPDFTTEFLIDGRRKLPERPFGYPDTTDRPMGRAAGDARLRGT</sequence>
<proteinExistence type="predicted"/>
<protein>
    <submittedName>
        <fullName evidence="3">Uncharacterized protein</fullName>
    </submittedName>
</protein>
<dbReference type="RefSeq" id="WP_141401359.1">
    <property type="nucleotide sequence ID" value="NZ_OBQK01000001.1"/>
</dbReference>
<evidence type="ECO:0000256" key="1">
    <source>
        <dbReference type="SAM" id="MobiDB-lite"/>
    </source>
</evidence>
<organism evidence="3 4">
    <name type="scientific">Ornithinimicrobium cerasi</name>
    <dbReference type="NCBI Taxonomy" id="2248773"/>
    <lineage>
        <taxon>Bacteria</taxon>
        <taxon>Bacillati</taxon>
        <taxon>Actinomycetota</taxon>
        <taxon>Actinomycetes</taxon>
        <taxon>Micrococcales</taxon>
        <taxon>Ornithinimicrobiaceae</taxon>
        <taxon>Ornithinimicrobium</taxon>
    </lineage>
</organism>
<keyword evidence="2" id="KW-0472">Membrane</keyword>
<accession>A0A285VAR3</accession>
<evidence type="ECO:0000256" key="2">
    <source>
        <dbReference type="SAM" id="Phobius"/>
    </source>
</evidence>
<evidence type="ECO:0000313" key="3">
    <source>
        <dbReference type="EMBL" id="SOC51205.1"/>
    </source>
</evidence>
<dbReference type="EMBL" id="OBQK01000001">
    <property type="protein sequence ID" value="SOC51205.1"/>
    <property type="molecule type" value="Genomic_DNA"/>
</dbReference>
<gene>
    <name evidence="3" type="ORF">SAMN05421879_10177</name>
</gene>
<keyword evidence="2" id="KW-0812">Transmembrane</keyword>
<keyword evidence="2" id="KW-1133">Transmembrane helix</keyword>
<feature type="transmembrane region" description="Helical" evidence="2">
    <location>
        <begin position="42"/>
        <end position="63"/>
    </location>
</feature>
<feature type="transmembrane region" description="Helical" evidence="2">
    <location>
        <begin position="69"/>
        <end position="92"/>
    </location>
</feature>
<dbReference type="AlphaFoldDB" id="A0A285VAR3"/>
<evidence type="ECO:0000313" key="4">
    <source>
        <dbReference type="Proteomes" id="UP000219688"/>
    </source>
</evidence>
<feature type="compositionally biased region" description="Basic and acidic residues" evidence="1">
    <location>
        <begin position="120"/>
        <end position="137"/>
    </location>
</feature>